<evidence type="ECO:0000256" key="2">
    <source>
        <dbReference type="ARBA" id="ARBA00022448"/>
    </source>
</evidence>
<evidence type="ECO:0000256" key="4">
    <source>
        <dbReference type="ARBA" id="ARBA00022519"/>
    </source>
</evidence>
<evidence type="ECO:0000256" key="3">
    <source>
        <dbReference type="ARBA" id="ARBA00022475"/>
    </source>
</evidence>
<keyword evidence="2 9" id="KW-0813">Transport</keyword>
<comment type="caution">
    <text evidence="11">The sequence shown here is derived from an EMBL/GenBank/DDBJ whole genome shotgun (WGS) entry which is preliminary data.</text>
</comment>
<reference evidence="11 12" key="1">
    <citation type="submission" date="2024-07" db="EMBL/GenBank/DDBJ databases">
        <authorList>
            <person name="Kang M."/>
        </authorList>
    </citation>
    <scope>NUCLEOTIDE SEQUENCE [LARGE SCALE GENOMIC DNA]</scope>
    <source>
        <strain evidence="11 12">DFM31</strain>
    </source>
</reference>
<keyword evidence="4 9" id="KW-0997">Cell inner membrane</keyword>
<feature type="transmembrane region" description="Helical" evidence="9">
    <location>
        <begin position="90"/>
        <end position="111"/>
    </location>
</feature>
<feature type="transmembrane region" description="Helical" evidence="9">
    <location>
        <begin position="51"/>
        <end position="69"/>
    </location>
</feature>
<keyword evidence="6 9" id="KW-1133">Transmembrane helix</keyword>
<evidence type="ECO:0000256" key="9">
    <source>
        <dbReference type="RuleBase" id="RU369079"/>
    </source>
</evidence>
<sequence length="173" mass="18738">MERIALSALARIDTGARLVVIACMAVMVSIVSAQVIMRYVFNDSIDWADEVSRLTFVATVFLAIPLGLRDGAHVGIDLITRRLPPRVRKGLARVMALLAAAMLLVVFVATIRVAATTWSERLGSLNMTSSVFFFPVIFGALHTACHLIVLAIWPVGHAIATPPDPQTHPELPS</sequence>
<keyword evidence="5 9" id="KW-0812">Transmembrane</keyword>
<evidence type="ECO:0000256" key="5">
    <source>
        <dbReference type="ARBA" id="ARBA00022692"/>
    </source>
</evidence>
<name>A0ABV3L7V7_9RHOB</name>
<organism evidence="11 12">
    <name type="scientific">Meridianimarinicoccus marinus</name>
    <dbReference type="NCBI Taxonomy" id="3231483"/>
    <lineage>
        <taxon>Bacteria</taxon>
        <taxon>Pseudomonadati</taxon>
        <taxon>Pseudomonadota</taxon>
        <taxon>Alphaproteobacteria</taxon>
        <taxon>Rhodobacterales</taxon>
        <taxon>Paracoccaceae</taxon>
        <taxon>Meridianimarinicoccus</taxon>
    </lineage>
</organism>
<evidence type="ECO:0000256" key="1">
    <source>
        <dbReference type="ARBA" id="ARBA00004429"/>
    </source>
</evidence>
<keyword evidence="7 9" id="KW-0472">Membrane</keyword>
<evidence type="ECO:0000256" key="6">
    <source>
        <dbReference type="ARBA" id="ARBA00022989"/>
    </source>
</evidence>
<dbReference type="Proteomes" id="UP001553161">
    <property type="component" value="Unassembled WGS sequence"/>
</dbReference>
<dbReference type="PANTHER" id="PTHR35011">
    <property type="entry name" value="2,3-DIKETO-L-GULONATE TRAP TRANSPORTER SMALL PERMEASE PROTEIN YIAM"/>
    <property type="match status" value="1"/>
</dbReference>
<feature type="transmembrane region" description="Helical" evidence="9">
    <location>
        <begin position="18"/>
        <end position="39"/>
    </location>
</feature>
<evidence type="ECO:0000259" key="10">
    <source>
        <dbReference type="Pfam" id="PF04290"/>
    </source>
</evidence>
<feature type="domain" description="Tripartite ATP-independent periplasmic transporters DctQ component" evidence="10">
    <location>
        <begin position="27"/>
        <end position="149"/>
    </location>
</feature>
<accession>A0ABV3L7V7</accession>
<evidence type="ECO:0000313" key="12">
    <source>
        <dbReference type="Proteomes" id="UP001553161"/>
    </source>
</evidence>
<dbReference type="Pfam" id="PF04290">
    <property type="entry name" value="DctQ"/>
    <property type="match status" value="1"/>
</dbReference>
<keyword evidence="12" id="KW-1185">Reference proteome</keyword>
<dbReference type="InterPro" id="IPR055348">
    <property type="entry name" value="DctQ"/>
</dbReference>
<proteinExistence type="inferred from homology"/>
<gene>
    <name evidence="11" type="ORF">AB0T83_12810</name>
</gene>
<comment type="subunit">
    <text evidence="9">The complex comprises the extracytoplasmic solute receptor protein and the two transmembrane proteins.</text>
</comment>
<evidence type="ECO:0000313" key="11">
    <source>
        <dbReference type="EMBL" id="MEV8467659.1"/>
    </source>
</evidence>
<evidence type="ECO:0000256" key="7">
    <source>
        <dbReference type="ARBA" id="ARBA00023136"/>
    </source>
</evidence>
<dbReference type="PANTHER" id="PTHR35011:SF2">
    <property type="entry name" value="2,3-DIKETO-L-GULONATE TRAP TRANSPORTER SMALL PERMEASE PROTEIN YIAM"/>
    <property type="match status" value="1"/>
</dbReference>
<comment type="similarity">
    <text evidence="8 9">Belongs to the TRAP transporter small permease family.</text>
</comment>
<dbReference type="RefSeq" id="WP_366193534.1">
    <property type="nucleotide sequence ID" value="NZ_JBFBVU010000015.1"/>
</dbReference>
<keyword evidence="3" id="KW-1003">Cell membrane</keyword>
<dbReference type="InterPro" id="IPR007387">
    <property type="entry name" value="TRAP_DctQ"/>
</dbReference>
<comment type="function">
    <text evidence="9">Part of the tripartite ATP-independent periplasmic (TRAP) transport system.</text>
</comment>
<evidence type="ECO:0000256" key="8">
    <source>
        <dbReference type="ARBA" id="ARBA00038436"/>
    </source>
</evidence>
<protein>
    <recommendedName>
        <fullName evidence="9">TRAP transporter small permease protein</fullName>
    </recommendedName>
</protein>
<comment type="subcellular location">
    <subcellularLocation>
        <location evidence="1 9">Cell inner membrane</location>
        <topology evidence="1 9">Multi-pass membrane protein</topology>
    </subcellularLocation>
</comment>
<dbReference type="EMBL" id="JBFBVU010000015">
    <property type="protein sequence ID" value="MEV8467659.1"/>
    <property type="molecule type" value="Genomic_DNA"/>
</dbReference>
<feature type="transmembrane region" description="Helical" evidence="9">
    <location>
        <begin position="131"/>
        <end position="153"/>
    </location>
</feature>